<dbReference type="AlphaFoldDB" id="A0A1V4SSH1"/>
<dbReference type="STRING" id="48256.CLHUN_02110"/>
<evidence type="ECO:0000313" key="2">
    <source>
        <dbReference type="Proteomes" id="UP000191554"/>
    </source>
</evidence>
<proteinExistence type="predicted"/>
<reference evidence="1 2" key="1">
    <citation type="submission" date="2017-03" db="EMBL/GenBank/DDBJ databases">
        <title>Genome sequence of Clostridium hungatei DSM 14427.</title>
        <authorList>
            <person name="Poehlein A."/>
            <person name="Daniel R."/>
        </authorList>
    </citation>
    <scope>NUCLEOTIDE SEQUENCE [LARGE SCALE GENOMIC DNA]</scope>
    <source>
        <strain evidence="1 2">DSM 14427</strain>
    </source>
</reference>
<gene>
    <name evidence="1" type="ORF">CLHUN_02110</name>
</gene>
<accession>A0A1V4SSH1</accession>
<dbReference type="RefSeq" id="WP_080062710.1">
    <property type="nucleotide sequence ID" value="NZ_MZGX01000001.1"/>
</dbReference>
<keyword evidence="2" id="KW-1185">Reference proteome</keyword>
<dbReference type="Proteomes" id="UP000191554">
    <property type="component" value="Unassembled WGS sequence"/>
</dbReference>
<comment type="caution">
    <text evidence="1">The sequence shown here is derived from an EMBL/GenBank/DDBJ whole genome shotgun (WGS) entry which is preliminary data.</text>
</comment>
<evidence type="ECO:0000313" key="1">
    <source>
        <dbReference type="EMBL" id="OPX46395.1"/>
    </source>
</evidence>
<sequence length="108" mass="11993">MSKIDGKTPIPFSVMSGDGESFGVGEKSYTVKPMLVGDALKFAEDGLFIDVQLFNLGNKKAKAKLDEYLSRYCTDENNEPMSIEKITADNWNVVHLKQFVKKLVDISG</sequence>
<organism evidence="1 2">
    <name type="scientific">Ruminiclostridium hungatei</name>
    <name type="common">Clostridium hungatei</name>
    <dbReference type="NCBI Taxonomy" id="48256"/>
    <lineage>
        <taxon>Bacteria</taxon>
        <taxon>Bacillati</taxon>
        <taxon>Bacillota</taxon>
        <taxon>Clostridia</taxon>
        <taxon>Eubacteriales</taxon>
        <taxon>Oscillospiraceae</taxon>
        <taxon>Ruminiclostridium</taxon>
    </lineage>
</organism>
<protein>
    <submittedName>
        <fullName evidence="1">Uncharacterized protein</fullName>
    </submittedName>
</protein>
<name>A0A1V4SSH1_RUMHU</name>
<dbReference type="OrthoDB" id="9890792at2"/>
<dbReference type="EMBL" id="MZGX01000001">
    <property type="protein sequence ID" value="OPX46395.1"/>
    <property type="molecule type" value="Genomic_DNA"/>
</dbReference>